<dbReference type="FunFam" id="3.30.70.580:FF:000001">
    <property type="entry name" value="tRNA pseudouridine synthase A"/>
    <property type="match status" value="1"/>
</dbReference>
<feature type="binding site" evidence="4 6">
    <location>
        <position position="142"/>
    </location>
    <ligand>
        <name>substrate</name>
    </ligand>
</feature>
<protein>
    <recommendedName>
        <fullName evidence="4">tRNA pseudouridine synthase A</fullName>
        <ecNumber evidence="4">5.4.99.12</ecNumber>
    </recommendedName>
    <alternativeName>
        <fullName evidence="4">tRNA pseudouridine(38-40) synthase</fullName>
    </alternativeName>
    <alternativeName>
        <fullName evidence="4">tRNA pseudouridylate synthase I</fullName>
    </alternativeName>
    <alternativeName>
        <fullName evidence="4">tRNA-uridine isomerase I</fullName>
    </alternativeName>
</protein>
<dbReference type="GO" id="GO:0003723">
    <property type="term" value="F:RNA binding"/>
    <property type="evidence" value="ECO:0007669"/>
    <property type="project" value="InterPro"/>
</dbReference>
<evidence type="ECO:0000256" key="1">
    <source>
        <dbReference type="ARBA" id="ARBA00009375"/>
    </source>
</evidence>
<comment type="function">
    <text evidence="4">Formation of pseudouridine at positions 38, 39 and 40 in the anticodon stem and loop of transfer RNAs.</text>
</comment>
<dbReference type="PANTHER" id="PTHR11142:SF0">
    <property type="entry name" value="TRNA PSEUDOURIDINE SYNTHASE-LIKE 1"/>
    <property type="match status" value="1"/>
</dbReference>
<evidence type="ECO:0000256" key="3">
    <source>
        <dbReference type="ARBA" id="ARBA00023235"/>
    </source>
</evidence>
<feature type="region of interest" description="Disordered" evidence="8">
    <location>
        <begin position="1"/>
        <end position="30"/>
    </location>
</feature>
<dbReference type="HAMAP" id="MF_00171">
    <property type="entry name" value="TruA"/>
    <property type="match status" value="1"/>
</dbReference>
<comment type="caution">
    <text evidence="4">Lacks conserved residue(s) required for the propagation of feature annotation.</text>
</comment>
<comment type="caution">
    <text evidence="11">The sequence shown here is derived from an EMBL/GenBank/DDBJ whole genome shotgun (WGS) entry which is preliminary data.</text>
</comment>
<dbReference type="InterPro" id="IPR020095">
    <property type="entry name" value="PsdUridine_synth_TruA_C"/>
</dbReference>
<dbReference type="EMBL" id="DSLG01000003">
    <property type="protein sequence ID" value="HEA86851.1"/>
    <property type="molecule type" value="Genomic_DNA"/>
</dbReference>
<evidence type="ECO:0000256" key="7">
    <source>
        <dbReference type="RuleBase" id="RU003792"/>
    </source>
</evidence>
<feature type="domain" description="Pseudouridine synthase I TruA alpha/beta" evidence="9">
    <location>
        <begin position="175"/>
        <end position="271"/>
    </location>
</feature>
<keyword evidence="2 4" id="KW-0819">tRNA processing</keyword>
<dbReference type="Gene3D" id="3.30.70.580">
    <property type="entry name" value="Pseudouridine synthase I, catalytic domain, N-terminal subdomain"/>
    <property type="match status" value="1"/>
</dbReference>
<dbReference type="PANTHER" id="PTHR11142">
    <property type="entry name" value="PSEUDOURIDYLATE SYNTHASE"/>
    <property type="match status" value="1"/>
</dbReference>
<organism evidence="11">
    <name type="scientific">candidate division WOR-3 bacterium</name>
    <dbReference type="NCBI Taxonomy" id="2052148"/>
    <lineage>
        <taxon>Bacteria</taxon>
        <taxon>Bacteria division WOR-3</taxon>
    </lineage>
</organism>
<accession>A0A7C3IN65</accession>
<dbReference type="GO" id="GO:0160147">
    <property type="term" value="F:tRNA pseudouridine(38-40) synthase activity"/>
    <property type="evidence" value="ECO:0007669"/>
    <property type="project" value="UniProtKB-EC"/>
</dbReference>
<dbReference type="Pfam" id="PF01416">
    <property type="entry name" value="PseudoU_synth_1"/>
    <property type="match status" value="2"/>
</dbReference>
<dbReference type="InterPro" id="IPR020103">
    <property type="entry name" value="PsdUridine_synth_cat_dom_sf"/>
</dbReference>
<proteinExistence type="inferred from homology"/>
<dbReference type="InterPro" id="IPR001406">
    <property type="entry name" value="PsdUridine_synth_TruA"/>
</dbReference>
<dbReference type="EC" id="5.4.99.12" evidence="4"/>
<dbReference type="NCBIfam" id="TIGR00071">
    <property type="entry name" value="hisT_truA"/>
    <property type="match status" value="1"/>
</dbReference>
<dbReference type="Gene3D" id="3.30.70.660">
    <property type="entry name" value="Pseudouridine synthase I, catalytic domain, C-terminal subdomain"/>
    <property type="match status" value="1"/>
</dbReference>
<evidence type="ECO:0000259" key="9">
    <source>
        <dbReference type="Pfam" id="PF01416"/>
    </source>
</evidence>
<dbReference type="PIRSF" id="PIRSF001430">
    <property type="entry name" value="tRNA_psdUrid_synth"/>
    <property type="match status" value="1"/>
</dbReference>
<reference evidence="11" key="1">
    <citation type="journal article" date="2020" name="mSystems">
        <title>Genome- and Community-Level Interaction Insights into Carbon Utilization and Element Cycling Functions of Hydrothermarchaeota in Hydrothermal Sediment.</title>
        <authorList>
            <person name="Zhou Z."/>
            <person name="Liu Y."/>
            <person name="Xu W."/>
            <person name="Pan J."/>
            <person name="Luo Z.H."/>
            <person name="Li M."/>
        </authorList>
    </citation>
    <scope>NUCLEOTIDE SEQUENCE [LARGE SCALE GENOMIC DNA]</scope>
    <source>
        <strain evidence="10">SpSt-265</strain>
        <strain evidence="11">SpSt-465</strain>
    </source>
</reference>
<evidence type="ECO:0000313" key="11">
    <source>
        <dbReference type="EMBL" id="HFJ53460.1"/>
    </source>
</evidence>
<comment type="similarity">
    <text evidence="1 4 7">Belongs to the tRNA pseudouridine synthase TruA family.</text>
</comment>
<dbReference type="InterPro" id="IPR020097">
    <property type="entry name" value="PsdUridine_synth_TruA_a/b_dom"/>
</dbReference>
<evidence type="ECO:0000256" key="8">
    <source>
        <dbReference type="SAM" id="MobiDB-lite"/>
    </source>
</evidence>
<evidence type="ECO:0000256" key="5">
    <source>
        <dbReference type="PIRSR" id="PIRSR001430-1"/>
    </source>
</evidence>
<comment type="catalytic activity">
    <reaction evidence="4 7">
        <text>uridine(38/39/40) in tRNA = pseudouridine(38/39/40) in tRNA</text>
        <dbReference type="Rhea" id="RHEA:22376"/>
        <dbReference type="Rhea" id="RHEA-COMP:10085"/>
        <dbReference type="Rhea" id="RHEA-COMP:10087"/>
        <dbReference type="ChEBI" id="CHEBI:65314"/>
        <dbReference type="ChEBI" id="CHEBI:65315"/>
        <dbReference type="EC" id="5.4.99.12"/>
    </reaction>
</comment>
<dbReference type="AlphaFoldDB" id="A0A7C3IN65"/>
<gene>
    <name evidence="4 11" type="primary">truA</name>
    <name evidence="10" type="ORF">ENP94_02450</name>
    <name evidence="11" type="ORF">ENS16_02055</name>
</gene>
<dbReference type="GO" id="GO:0031119">
    <property type="term" value="P:tRNA pseudouridine synthesis"/>
    <property type="evidence" value="ECO:0007669"/>
    <property type="project" value="UniProtKB-UniRule"/>
</dbReference>
<dbReference type="EMBL" id="DSTU01000003">
    <property type="protein sequence ID" value="HFJ53460.1"/>
    <property type="molecule type" value="Genomic_DNA"/>
</dbReference>
<evidence type="ECO:0000256" key="2">
    <source>
        <dbReference type="ARBA" id="ARBA00022694"/>
    </source>
</evidence>
<evidence type="ECO:0000256" key="6">
    <source>
        <dbReference type="PIRSR" id="PIRSR001430-2"/>
    </source>
</evidence>
<dbReference type="SUPFAM" id="SSF55120">
    <property type="entry name" value="Pseudouridine synthase"/>
    <property type="match status" value="1"/>
</dbReference>
<evidence type="ECO:0000256" key="4">
    <source>
        <dbReference type="HAMAP-Rule" id="MF_00171"/>
    </source>
</evidence>
<dbReference type="CDD" id="cd02570">
    <property type="entry name" value="PseudoU_synth_EcTruA"/>
    <property type="match status" value="1"/>
</dbReference>
<dbReference type="InterPro" id="IPR020094">
    <property type="entry name" value="TruA/RsuA/RluB/E/F_N"/>
</dbReference>
<comment type="subunit">
    <text evidence="4">Homodimer.</text>
</comment>
<sequence>MHEVSEKSADLNPGVNPGQRQRADTGGSNHRLERNIRLTIEFDGTAYAGWQIQPNCQTVQGMLTAAVEAVLGTKVVVHGCSRTDAGVSARNYVANFRCPVKMPVERIPPALNYHLPDDIFVKAAEVVADDFHARYSARGKVYSYYIVCGRSPLRRRFAWEYTGRIDIGRLKDCGQLFLGASDFSRFCYDRSGSGWCTVRSITVRQHCDELIITVRGDRFLYKMVRRIVGALVAYASGRITKKDIRAALNGKKHRPFVTAPACGLILERVIY</sequence>
<feature type="domain" description="Pseudouridine synthase I TruA alpha/beta" evidence="9">
    <location>
        <begin position="40"/>
        <end position="136"/>
    </location>
</feature>
<name>A0A7C3IN65_UNCW3</name>
<evidence type="ECO:0000313" key="10">
    <source>
        <dbReference type="EMBL" id="HEA86851.1"/>
    </source>
</evidence>
<feature type="active site" description="Nucleophile" evidence="4 5">
    <location>
        <position position="84"/>
    </location>
</feature>
<keyword evidence="3 4" id="KW-0413">Isomerase</keyword>